<name>A0A1X6NMQ1_PORUM</name>
<feature type="compositionally biased region" description="Pro residues" evidence="1">
    <location>
        <begin position="65"/>
        <end position="75"/>
    </location>
</feature>
<evidence type="ECO:0000256" key="1">
    <source>
        <dbReference type="SAM" id="MobiDB-lite"/>
    </source>
</evidence>
<reference evidence="2 3" key="1">
    <citation type="submission" date="2017-03" db="EMBL/GenBank/DDBJ databases">
        <title>WGS assembly of Porphyra umbilicalis.</title>
        <authorList>
            <person name="Brawley S.H."/>
            <person name="Blouin N.A."/>
            <person name="Ficko-Blean E."/>
            <person name="Wheeler G.L."/>
            <person name="Lohr M."/>
            <person name="Goodson H.V."/>
            <person name="Jenkins J.W."/>
            <person name="Blaby-Haas C.E."/>
            <person name="Helliwell K.E."/>
            <person name="Chan C."/>
            <person name="Marriage T."/>
            <person name="Bhattacharya D."/>
            <person name="Klein A.S."/>
            <person name="Badis Y."/>
            <person name="Brodie J."/>
            <person name="Cao Y."/>
            <person name="Collen J."/>
            <person name="Dittami S.M."/>
            <person name="Gachon C.M."/>
            <person name="Green B.R."/>
            <person name="Karpowicz S."/>
            <person name="Kim J.W."/>
            <person name="Kudahl U."/>
            <person name="Lin S."/>
            <person name="Michel G."/>
            <person name="Mittag M."/>
            <person name="Olson B.J."/>
            <person name="Pangilinan J."/>
            <person name="Peng Y."/>
            <person name="Qiu H."/>
            <person name="Shu S."/>
            <person name="Singer J.T."/>
            <person name="Smith A.G."/>
            <person name="Sprecher B.N."/>
            <person name="Wagner V."/>
            <person name="Wang W."/>
            <person name="Wang Z.-Y."/>
            <person name="Yan J."/>
            <person name="Yarish C."/>
            <person name="Zoeuner-Riek S."/>
            <person name="Zhuang Y."/>
            <person name="Zou Y."/>
            <person name="Lindquist E.A."/>
            <person name="Grimwood J."/>
            <person name="Barry K."/>
            <person name="Rokhsar D.S."/>
            <person name="Schmutz J."/>
            <person name="Stiller J.W."/>
            <person name="Grossman A.R."/>
            <person name="Prochnik S.E."/>
        </authorList>
    </citation>
    <scope>NUCLEOTIDE SEQUENCE [LARGE SCALE GENOMIC DNA]</scope>
    <source>
        <strain evidence="2">4086291</strain>
    </source>
</reference>
<feature type="compositionally biased region" description="Basic and acidic residues" evidence="1">
    <location>
        <begin position="114"/>
        <end position="124"/>
    </location>
</feature>
<feature type="region of interest" description="Disordered" evidence="1">
    <location>
        <begin position="1"/>
        <end position="144"/>
    </location>
</feature>
<organism evidence="2 3">
    <name type="scientific">Porphyra umbilicalis</name>
    <name type="common">Purple laver</name>
    <name type="synonym">Red alga</name>
    <dbReference type="NCBI Taxonomy" id="2786"/>
    <lineage>
        <taxon>Eukaryota</taxon>
        <taxon>Rhodophyta</taxon>
        <taxon>Bangiophyceae</taxon>
        <taxon>Bangiales</taxon>
        <taxon>Bangiaceae</taxon>
        <taxon>Porphyra</taxon>
    </lineage>
</organism>
<evidence type="ECO:0000313" key="3">
    <source>
        <dbReference type="Proteomes" id="UP000218209"/>
    </source>
</evidence>
<feature type="compositionally biased region" description="Basic residues" evidence="1">
    <location>
        <begin position="1"/>
        <end position="17"/>
    </location>
</feature>
<keyword evidence="3" id="KW-1185">Reference proteome</keyword>
<proteinExistence type="predicted"/>
<accession>A0A1X6NMQ1</accession>
<sequence length="275" mass="29510">MSCTRRFRSASRGRFRGSHGGLVLAPPSAPPPRRCATPTRPRRHLAARAFASGRANRAGAGGRPPTRPPPRPARPQPTGGRRATPRPHWHGGLPRQARRRQELPRDGVAGAAAADRRRSRDPARPARRAPLPARRRRRRDACVRPREMPMRRHGAVLLPAVRGAVRRFAGGGAGGGRERGGGEGGSRFGCRCPPRAVARGPARARRRPRCIRGGGCYKAPASGSMVGRSIVTQTSTVSAVTRLLAPDAAGTHISIPPPIVAVTVRLQWACPYWAS</sequence>
<dbReference type="Proteomes" id="UP000218209">
    <property type="component" value="Unassembled WGS sequence"/>
</dbReference>
<dbReference type="AlphaFoldDB" id="A0A1X6NMQ1"/>
<feature type="compositionally biased region" description="Low complexity" evidence="1">
    <location>
        <begin position="47"/>
        <end position="58"/>
    </location>
</feature>
<gene>
    <name evidence="2" type="ORF">BU14_1050s0001</name>
</gene>
<protein>
    <submittedName>
        <fullName evidence="2">Uncharacterized protein</fullName>
    </submittedName>
</protein>
<dbReference type="EMBL" id="KV919374">
    <property type="protein sequence ID" value="OSX69867.1"/>
    <property type="molecule type" value="Genomic_DNA"/>
</dbReference>
<evidence type="ECO:0000313" key="2">
    <source>
        <dbReference type="EMBL" id="OSX69867.1"/>
    </source>
</evidence>